<proteinExistence type="predicted"/>
<name>A0AA40EV31_9PEZI</name>
<dbReference type="EMBL" id="JAUKUD010000004">
    <property type="protein sequence ID" value="KAK0745942.1"/>
    <property type="molecule type" value="Genomic_DNA"/>
</dbReference>
<organism evidence="1 2">
    <name type="scientific">Schizothecium vesticola</name>
    <dbReference type="NCBI Taxonomy" id="314040"/>
    <lineage>
        <taxon>Eukaryota</taxon>
        <taxon>Fungi</taxon>
        <taxon>Dikarya</taxon>
        <taxon>Ascomycota</taxon>
        <taxon>Pezizomycotina</taxon>
        <taxon>Sordariomycetes</taxon>
        <taxon>Sordariomycetidae</taxon>
        <taxon>Sordariales</taxon>
        <taxon>Schizotheciaceae</taxon>
        <taxon>Schizothecium</taxon>
    </lineage>
</organism>
<protein>
    <submittedName>
        <fullName evidence="1">Uncharacterized protein</fullName>
    </submittedName>
</protein>
<dbReference type="AlphaFoldDB" id="A0AA40EV31"/>
<comment type="caution">
    <text evidence="1">The sequence shown here is derived from an EMBL/GenBank/DDBJ whole genome shotgun (WGS) entry which is preliminary data.</text>
</comment>
<reference evidence="1" key="1">
    <citation type="submission" date="2023-06" db="EMBL/GenBank/DDBJ databases">
        <title>Genome-scale phylogeny and comparative genomics of the fungal order Sordariales.</title>
        <authorList>
            <consortium name="Lawrence Berkeley National Laboratory"/>
            <person name="Hensen N."/>
            <person name="Bonometti L."/>
            <person name="Westerberg I."/>
            <person name="Brannstrom I.O."/>
            <person name="Guillou S."/>
            <person name="Cros-Aarteil S."/>
            <person name="Calhoun S."/>
            <person name="Haridas S."/>
            <person name="Kuo A."/>
            <person name="Mondo S."/>
            <person name="Pangilinan J."/>
            <person name="Riley R."/>
            <person name="LaButti K."/>
            <person name="Andreopoulos B."/>
            <person name="Lipzen A."/>
            <person name="Chen C."/>
            <person name="Yanf M."/>
            <person name="Daum C."/>
            <person name="Ng V."/>
            <person name="Clum A."/>
            <person name="Steindorff A."/>
            <person name="Ohm R."/>
            <person name="Martin F."/>
            <person name="Silar P."/>
            <person name="Natvig D."/>
            <person name="Lalanne C."/>
            <person name="Gautier V."/>
            <person name="Ament-velasquez S.L."/>
            <person name="Kruys A."/>
            <person name="Hutchinson M.I."/>
            <person name="Powell A.J."/>
            <person name="Barry K."/>
            <person name="Miller A.N."/>
            <person name="Grigoriev I.V."/>
            <person name="Debuchy R."/>
            <person name="Gladieux P."/>
            <person name="Thoren M.H."/>
            <person name="Johannesson H."/>
        </authorList>
    </citation>
    <scope>NUCLEOTIDE SEQUENCE</scope>
    <source>
        <strain evidence="1">SMH3187-1</strain>
    </source>
</reference>
<evidence type="ECO:0000313" key="2">
    <source>
        <dbReference type="Proteomes" id="UP001172155"/>
    </source>
</evidence>
<dbReference type="Proteomes" id="UP001172155">
    <property type="component" value="Unassembled WGS sequence"/>
</dbReference>
<keyword evidence="2" id="KW-1185">Reference proteome</keyword>
<gene>
    <name evidence="1" type="ORF">B0T18DRAFT_410494</name>
</gene>
<sequence>MAHPETSHRIEQLHSLEGGRNAAIIFLVDEDVTKGATLAFTKLQIDIPSLPLIPLYTALALPETLQIFQNSLVHARANRYRPSPGDVASDLLPYCAVGGPLSDRTTDVLMGSCHSVKGVVEALAEEGGADLLVEALGGDEVEAGRVVLFWEA</sequence>
<evidence type="ECO:0000313" key="1">
    <source>
        <dbReference type="EMBL" id="KAK0745942.1"/>
    </source>
</evidence>
<accession>A0AA40EV31</accession>